<dbReference type="Pfam" id="PF00675">
    <property type="entry name" value="Peptidase_M16"/>
    <property type="match status" value="1"/>
</dbReference>
<reference evidence="6" key="2">
    <citation type="journal article" date="2020" name="PLoS Negl. Trop. Dis.">
        <title>High-quality nuclear genome for Sarcoptes scabiei-A critical resource for a neglected parasite.</title>
        <authorList>
            <person name="Korhonen P.K."/>
            <person name="Gasser R.B."/>
            <person name="Ma G."/>
            <person name="Wang T."/>
            <person name="Stroehlein A.J."/>
            <person name="Young N.D."/>
            <person name="Ang C.S."/>
            <person name="Fernando D.D."/>
            <person name="Lu H.C."/>
            <person name="Taylor S."/>
            <person name="Reynolds S.L."/>
            <person name="Mofiz E."/>
            <person name="Najaraj S.H."/>
            <person name="Gowda H."/>
            <person name="Madugundu A."/>
            <person name="Renuse S."/>
            <person name="Holt D."/>
            <person name="Pandey A."/>
            <person name="Papenfuss A.T."/>
            <person name="Fischer K."/>
        </authorList>
    </citation>
    <scope>NUCLEOTIDE SEQUENCE [LARGE SCALE GENOMIC DNA]</scope>
</reference>
<dbReference type="AlphaFoldDB" id="A0A132AHF9"/>
<keyword evidence="6" id="KW-1185">Reference proteome</keyword>
<gene>
    <name evidence="4" type="ORF">QR98_0085410</name>
    <name evidence="3" type="ORF">SSS_5220</name>
</gene>
<dbReference type="SUPFAM" id="SSF63411">
    <property type="entry name" value="LuxS/MPP-like metallohydrolase"/>
    <property type="match status" value="2"/>
</dbReference>
<accession>A0A132AHF9</accession>
<dbReference type="GO" id="GO:0005739">
    <property type="term" value="C:mitochondrion"/>
    <property type="evidence" value="ECO:0007669"/>
    <property type="project" value="TreeGrafter"/>
</dbReference>
<dbReference type="EMBL" id="WVUK01000058">
    <property type="protein sequence ID" value="KAF7491800.1"/>
    <property type="molecule type" value="Genomic_DNA"/>
</dbReference>
<dbReference type="InterPro" id="IPR011765">
    <property type="entry name" value="Pept_M16_N"/>
</dbReference>
<dbReference type="EnsemblMetazoa" id="SSS_5220s_mrna">
    <property type="protein sequence ID" value="KAF7491800.1"/>
    <property type="gene ID" value="SSS_5220"/>
</dbReference>
<dbReference type="EMBL" id="JXLN01014368">
    <property type="protein sequence ID" value="KPM09995.1"/>
    <property type="molecule type" value="Genomic_DNA"/>
</dbReference>
<dbReference type="OrthoDB" id="6369905at2759"/>
<feature type="domain" description="Peptidase M16 C-terminal" evidence="2">
    <location>
        <begin position="201"/>
        <end position="383"/>
    </location>
</feature>
<sequence>MLQKNLKSFTKLARSQLRSQLSTQSQPKPQALPVNVSTLPSGILLASIESDSPLLRLAVIVRAGSRYEPQSKLGISHVMRSAAGLATERFSSFGITRKIEYHGGKLTVTGTRDSIAYLLEVHNEPEIVEQSFELMADTITRPAFKPWEVSDNNERLQADCSILEDVPFIKLTETLHQVAFKGGLRNSLYSPSFMIGKHRSEDLHKFHREHFVGMNVCAVGIGCDHHQLTEMISGNIVLPSSVGPKDSSVFIGGEMHIDSSSPLNYIAVGFEGASFNKSSKDYLAASLLSKILGVGTQVKNLRDLSQVNRLGKAASEFLKGQNTANVSVSSFNYNYENNGIIGFNLVAPNTIDAVGFTKAMMKEFRSACNSITDAELKEVKNNLKTSILIQLDNEASMAYEQAFCLLMTGQKLNADELFKQIDGIGMNEIKNFGQKLLKSKPALVSIGINHPYLSDLE</sequence>
<dbReference type="InterPro" id="IPR050361">
    <property type="entry name" value="MPP/UQCRC_Complex"/>
</dbReference>
<dbReference type="PANTHER" id="PTHR11851">
    <property type="entry name" value="METALLOPROTEASE"/>
    <property type="match status" value="1"/>
</dbReference>
<dbReference type="Proteomes" id="UP000616769">
    <property type="component" value="Unassembled WGS sequence"/>
</dbReference>
<organism evidence="4 7">
    <name type="scientific">Sarcoptes scabiei</name>
    <name type="common">Itch mite</name>
    <name type="synonym">Acarus scabiei</name>
    <dbReference type="NCBI Taxonomy" id="52283"/>
    <lineage>
        <taxon>Eukaryota</taxon>
        <taxon>Metazoa</taxon>
        <taxon>Ecdysozoa</taxon>
        <taxon>Arthropoda</taxon>
        <taxon>Chelicerata</taxon>
        <taxon>Arachnida</taxon>
        <taxon>Acari</taxon>
        <taxon>Acariformes</taxon>
        <taxon>Sarcoptiformes</taxon>
        <taxon>Astigmata</taxon>
        <taxon>Psoroptidia</taxon>
        <taxon>Sarcoptoidea</taxon>
        <taxon>Sarcoptidae</taxon>
        <taxon>Sarcoptinae</taxon>
        <taxon>Sarcoptes</taxon>
    </lineage>
</organism>
<evidence type="ECO:0000259" key="1">
    <source>
        <dbReference type="Pfam" id="PF00675"/>
    </source>
</evidence>
<dbReference type="Proteomes" id="UP000070412">
    <property type="component" value="Unassembled WGS sequence"/>
</dbReference>
<evidence type="ECO:0000259" key="2">
    <source>
        <dbReference type="Pfam" id="PF05193"/>
    </source>
</evidence>
<dbReference type="Pfam" id="PF05193">
    <property type="entry name" value="Peptidase_M16_C"/>
    <property type="match status" value="1"/>
</dbReference>
<dbReference type="OMA" id="RYQPANK"/>
<dbReference type="InterPro" id="IPR007863">
    <property type="entry name" value="Peptidase_M16_C"/>
</dbReference>
<name>A0A132AHF9_SARSC</name>
<reference evidence="5" key="4">
    <citation type="submission" date="2022-06" db="UniProtKB">
        <authorList>
            <consortium name="EnsemblMetazoa"/>
        </authorList>
    </citation>
    <scope>IDENTIFICATION</scope>
</reference>
<dbReference type="GO" id="GO:0046872">
    <property type="term" value="F:metal ion binding"/>
    <property type="evidence" value="ECO:0007669"/>
    <property type="project" value="InterPro"/>
</dbReference>
<protein>
    <submittedName>
        <fullName evidence="3">Cytochrome b-c1 complex subunit 2, mitochondrial</fullName>
    </submittedName>
    <submittedName>
        <fullName evidence="4">Peptidase family M16-like protein</fullName>
    </submittedName>
</protein>
<evidence type="ECO:0000313" key="7">
    <source>
        <dbReference type="Proteomes" id="UP000616769"/>
    </source>
</evidence>
<dbReference type="PANTHER" id="PTHR11851:SF226">
    <property type="entry name" value="CYTOCHROME B-C1 COMPLEX SUBUNIT 2, MITOCHONDRIAL"/>
    <property type="match status" value="1"/>
</dbReference>
<reference evidence="3" key="3">
    <citation type="submission" date="2020-01" db="EMBL/GenBank/DDBJ databases">
        <authorList>
            <person name="Korhonen P.K.K."/>
            <person name="Guangxu M.G."/>
            <person name="Wang T.W."/>
            <person name="Stroehlein A.J.S."/>
            <person name="Young N.D."/>
            <person name="Ang C.-S.A."/>
            <person name="Fernando D.W.F."/>
            <person name="Lu H.L."/>
            <person name="Taylor S.T."/>
            <person name="Ehtesham M.E.M."/>
            <person name="Najaraj S.H.N."/>
            <person name="Harsha G.H.G."/>
            <person name="Madugundu A.M."/>
            <person name="Renuse S.R."/>
            <person name="Holt D.H."/>
            <person name="Pandey A.P."/>
            <person name="Papenfuss A.P."/>
            <person name="Gasser R.B.G."/>
            <person name="Fischer K.F."/>
        </authorList>
    </citation>
    <scope>NUCLEOTIDE SEQUENCE</scope>
    <source>
        <strain evidence="3">SSS_KF_BRIS2020</strain>
    </source>
</reference>
<evidence type="ECO:0000313" key="6">
    <source>
        <dbReference type="Proteomes" id="UP000070412"/>
    </source>
</evidence>
<evidence type="ECO:0000313" key="5">
    <source>
        <dbReference type="EnsemblMetazoa" id="KAF7491800.1"/>
    </source>
</evidence>
<evidence type="ECO:0000313" key="3">
    <source>
        <dbReference type="EMBL" id="KAF7491800.1"/>
    </source>
</evidence>
<dbReference type="VEuPathDB" id="VectorBase:SSCA002365"/>
<evidence type="ECO:0000313" key="4">
    <source>
        <dbReference type="EMBL" id="KPM09995.1"/>
    </source>
</evidence>
<proteinExistence type="predicted"/>
<dbReference type="InterPro" id="IPR011249">
    <property type="entry name" value="Metalloenz_LuxS/M16"/>
</dbReference>
<dbReference type="Gene3D" id="3.30.830.10">
    <property type="entry name" value="Metalloenzyme, LuxS/M16 peptidase-like"/>
    <property type="match status" value="2"/>
</dbReference>
<feature type="domain" description="Peptidase M16 N-terminal" evidence="1">
    <location>
        <begin position="53"/>
        <end position="191"/>
    </location>
</feature>
<reference evidence="4 7" key="1">
    <citation type="journal article" date="2015" name="Parasit. Vectors">
        <title>Draft genome of the scabies mite.</title>
        <authorList>
            <person name="Rider S.D.Jr."/>
            <person name="Morgan M.S."/>
            <person name="Arlian L.G."/>
        </authorList>
    </citation>
    <scope>NUCLEOTIDE SEQUENCE [LARGE SCALE GENOMIC DNA]</scope>
    <source>
        <strain evidence="4">Arlian Lab</strain>
    </source>
</reference>